<organism evidence="5 6">
    <name type="scientific">Methylobacterium tardum</name>
    <dbReference type="NCBI Taxonomy" id="374432"/>
    <lineage>
        <taxon>Bacteria</taxon>
        <taxon>Pseudomonadati</taxon>
        <taxon>Pseudomonadota</taxon>
        <taxon>Alphaproteobacteria</taxon>
        <taxon>Hyphomicrobiales</taxon>
        <taxon>Methylobacteriaceae</taxon>
        <taxon>Methylobacterium</taxon>
    </lineage>
</organism>
<dbReference type="InterPro" id="IPR050204">
    <property type="entry name" value="AraC_XylS_family_regulators"/>
</dbReference>
<evidence type="ECO:0000313" key="5">
    <source>
        <dbReference type="EMBL" id="GLS69842.1"/>
    </source>
</evidence>
<dbReference type="PROSITE" id="PS00041">
    <property type="entry name" value="HTH_ARAC_FAMILY_1"/>
    <property type="match status" value="1"/>
</dbReference>
<evidence type="ECO:0000256" key="3">
    <source>
        <dbReference type="ARBA" id="ARBA00023163"/>
    </source>
</evidence>
<sequence length="177" mass="20014">MLVNTYVQKLIRVRDRLNLDGAARMAVIGVELVVASLAERFAREVPRSIHGNATVQRAMAYIETHLSDTTLDPPQLAAAVGVSLRRLQELFHERGRHISDYIRGRRLEVAAQRLSDPACAHLSIGMLAYGCGFSSQAHFPRRFKDRYDMNPREYRQAHRRDVQSVAFALRLSSSLAE</sequence>
<keyword evidence="6" id="KW-1185">Reference proteome</keyword>
<evidence type="ECO:0000256" key="1">
    <source>
        <dbReference type="ARBA" id="ARBA00023015"/>
    </source>
</evidence>
<gene>
    <name evidence="5" type="ORF">GCM10007890_18550</name>
</gene>
<evidence type="ECO:0000313" key="6">
    <source>
        <dbReference type="Proteomes" id="UP001157440"/>
    </source>
</evidence>
<dbReference type="SMART" id="SM00342">
    <property type="entry name" value="HTH_ARAC"/>
    <property type="match status" value="1"/>
</dbReference>
<dbReference type="InterPro" id="IPR009057">
    <property type="entry name" value="Homeodomain-like_sf"/>
</dbReference>
<dbReference type="AlphaFoldDB" id="A0AA37TGT9"/>
<dbReference type="InterPro" id="IPR018060">
    <property type="entry name" value="HTH_AraC"/>
</dbReference>
<accession>A0AA37TGT9</accession>
<keyword evidence="1" id="KW-0805">Transcription regulation</keyword>
<dbReference type="PANTHER" id="PTHR46796:SF6">
    <property type="entry name" value="ARAC SUBFAMILY"/>
    <property type="match status" value="1"/>
</dbReference>
<dbReference type="InterPro" id="IPR018062">
    <property type="entry name" value="HTH_AraC-typ_CS"/>
</dbReference>
<name>A0AA37TGT9_9HYPH</name>
<keyword evidence="3" id="KW-0804">Transcription</keyword>
<dbReference type="Gene3D" id="1.10.10.60">
    <property type="entry name" value="Homeodomain-like"/>
    <property type="match status" value="1"/>
</dbReference>
<dbReference type="Pfam" id="PF12833">
    <property type="entry name" value="HTH_18"/>
    <property type="match status" value="1"/>
</dbReference>
<dbReference type="PANTHER" id="PTHR46796">
    <property type="entry name" value="HTH-TYPE TRANSCRIPTIONAL ACTIVATOR RHAS-RELATED"/>
    <property type="match status" value="1"/>
</dbReference>
<protein>
    <recommendedName>
        <fullName evidence="4">HTH araC/xylS-type domain-containing protein</fullName>
    </recommendedName>
</protein>
<dbReference type="GO" id="GO:0043565">
    <property type="term" value="F:sequence-specific DNA binding"/>
    <property type="evidence" value="ECO:0007669"/>
    <property type="project" value="InterPro"/>
</dbReference>
<proteinExistence type="predicted"/>
<dbReference type="GO" id="GO:0003700">
    <property type="term" value="F:DNA-binding transcription factor activity"/>
    <property type="evidence" value="ECO:0007669"/>
    <property type="project" value="InterPro"/>
</dbReference>
<dbReference type="EMBL" id="BSPL01000011">
    <property type="protein sequence ID" value="GLS69842.1"/>
    <property type="molecule type" value="Genomic_DNA"/>
</dbReference>
<comment type="caution">
    <text evidence="5">The sequence shown here is derived from an EMBL/GenBank/DDBJ whole genome shotgun (WGS) entry which is preliminary data.</text>
</comment>
<reference evidence="6" key="1">
    <citation type="journal article" date="2019" name="Int. J. Syst. Evol. Microbiol.">
        <title>The Global Catalogue of Microorganisms (GCM) 10K type strain sequencing project: providing services to taxonomists for standard genome sequencing and annotation.</title>
        <authorList>
            <consortium name="The Broad Institute Genomics Platform"/>
            <consortium name="The Broad Institute Genome Sequencing Center for Infectious Disease"/>
            <person name="Wu L."/>
            <person name="Ma J."/>
        </authorList>
    </citation>
    <scope>NUCLEOTIDE SEQUENCE [LARGE SCALE GENOMIC DNA]</scope>
    <source>
        <strain evidence="6">NBRC 103632</strain>
    </source>
</reference>
<evidence type="ECO:0000259" key="4">
    <source>
        <dbReference type="PROSITE" id="PS01124"/>
    </source>
</evidence>
<evidence type="ECO:0000256" key="2">
    <source>
        <dbReference type="ARBA" id="ARBA00023125"/>
    </source>
</evidence>
<keyword evidence="2" id="KW-0238">DNA-binding</keyword>
<dbReference type="PROSITE" id="PS01124">
    <property type="entry name" value="HTH_ARAC_FAMILY_2"/>
    <property type="match status" value="1"/>
</dbReference>
<feature type="domain" description="HTH araC/xylS-type" evidence="4">
    <location>
        <begin position="56"/>
        <end position="157"/>
    </location>
</feature>
<dbReference type="Proteomes" id="UP001157440">
    <property type="component" value="Unassembled WGS sequence"/>
</dbReference>
<dbReference type="SUPFAM" id="SSF46689">
    <property type="entry name" value="Homeodomain-like"/>
    <property type="match status" value="1"/>
</dbReference>